<dbReference type="Ensembl" id="ENSCSAVT00000004003.1">
    <property type="protein sequence ID" value="ENSCSAVP00000003944.1"/>
    <property type="gene ID" value="ENSCSAVG00000002339.1"/>
</dbReference>
<dbReference type="InParanoid" id="H2YF46"/>
<feature type="region of interest" description="Disordered" evidence="2">
    <location>
        <begin position="112"/>
        <end position="135"/>
    </location>
</feature>
<reference evidence="3" key="3">
    <citation type="submission" date="2025-09" db="UniProtKB">
        <authorList>
            <consortium name="Ensembl"/>
        </authorList>
    </citation>
    <scope>IDENTIFICATION</scope>
</reference>
<keyword evidence="1" id="KW-0175">Coiled coil</keyword>
<accession>H2YF46</accession>
<keyword evidence="4" id="KW-1185">Reference proteome</keyword>
<dbReference type="Proteomes" id="UP000007875">
    <property type="component" value="Unassembled WGS sequence"/>
</dbReference>
<feature type="compositionally biased region" description="Polar residues" evidence="2">
    <location>
        <begin position="9"/>
        <end position="23"/>
    </location>
</feature>
<protein>
    <submittedName>
        <fullName evidence="3">Uncharacterized protein</fullName>
    </submittedName>
</protein>
<evidence type="ECO:0000256" key="1">
    <source>
        <dbReference type="SAM" id="Coils"/>
    </source>
</evidence>
<feature type="coiled-coil region" evidence="1">
    <location>
        <begin position="58"/>
        <end position="85"/>
    </location>
</feature>
<dbReference type="HOGENOM" id="CLU_1890405_0_0_1"/>
<feature type="compositionally biased region" description="Low complexity" evidence="2">
    <location>
        <begin position="121"/>
        <end position="135"/>
    </location>
</feature>
<sequence length="135" mass="15505">MLKTRLDQLENQNDSLQNQLSTSQEEEKKARNNLKISTDKLKKLVSLGLNEQMVLAKYEDYKQKHSDLETTNALLKEELEKLESRVSGRKEPNLNNNNILLKGVSMIHATTQTKEEMRATSPPSMRIRRSSPAPR</sequence>
<organism evidence="3 4">
    <name type="scientific">Ciona savignyi</name>
    <name type="common">Pacific transparent sea squirt</name>
    <dbReference type="NCBI Taxonomy" id="51511"/>
    <lineage>
        <taxon>Eukaryota</taxon>
        <taxon>Metazoa</taxon>
        <taxon>Chordata</taxon>
        <taxon>Tunicata</taxon>
        <taxon>Ascidiacea</taxon>
        <taxon>Phlebobranchia</taxon>
        <taxon>Cionidae</taxon>
        <taxon>Ciona</taxon>
    </lineage>
</organism>
<reference evidence="4" key="1">
    <citation type="submission" date="2003-08" db="EMBL/GenBank/DDBJ databases">
        <authorList>
            <person name="Birren B."/>
            <person name="Nusbaum C."/>
            <person name="Abebe A."/>
            <person name="Abouelleil A."/>
            <person name="Adekoya E."/>
            <person name="Ait-zahra M."/>
            <person name="Allen N."/>
            <person name="Allen T."/>
            <person name="An P."/>
            <person name="Anderson M."/>
            <person name="Anderson S."/>
            <person name="Arachchi H."/>
            <person name="Armbruster J."/>
            <person name="Bachantsang P."/>
            <person name="Baldwin J."/>
            <person name="Barry A."/>
            <person name="Bayul T."/>
            <person name="Blitshsteyn B."/>
            <person name="Bloom T."/>
            <person name="Blye J."/>
            <person name="Boguslavskiy L."/>
            <person name="Borowsky M."/>
            <person name="Boukhgalter B."/>
            <person name="Brunache A."/>
            <person name="Butler J."/>
            <person name="Calixte N."/>
            <person name="Calvo S."/>
            <person name="Camarata J."/>
            <person name="Campo K."/>
            <person name="Chang J."/>
            <person name="Cheshatsang Y."/>
            <person name="Citroen M."/>
            <person name="Collymore A."/>
            <person name="Considine T."/>
            <person name="Cook A."/>
            <person name="Cooke P."/>
            <person name="Corum B."/>
            <person name="Cuomo C."/>
            <person name="David R."/>
            <person name="Dawoe T."/>
            <person name="Degray S."/>
            <person name="Dodge S."/>
            <person name="Dooley K."/>
            <person name="Dorje P."/>
            <person name="Dorjee K."/>
            <person name="Dorris L."/>
            <person name="Duffey N."/>
            <person name="Dupes A."/>
            <person name="Elkins T."/>
            <person name="Engels R."/>
            <person name="Erickson J."/>
            <person name="Farina A."/>
            <person name="Faro S."/>
            <person name="Ferreira P."/>
            <person name="Fischer H."/>
            <person name="Fitzgerald M."/>
            <person name="Foley K."/>
            <person name="Gage D."/>
            <person name="Galagan J."/>
            <person name="Gearin G."/>
            <person name="Gnerre S."/>
            <person name="Gnirke A."/>
            <person name="Goyette A."/>
            <person name="Graham J."/>
            <person name="Grandbois E."/>
            <person name="Gyaltsen K."/>
            <person name="Hafez N."/>
            <person name="Hagopian D."/>
            <person name="Hagos B."/>
            <person name="Hall J."/>
            <person name="Hatcher B."/>
            <person name="Heller A."/>
            <person name="Higgins H."/>
            <person name="Honan T."/>
            <person name="Horn A."/>
            <person name="Houde N."/>
            <person name="Hughes L."/>
            <person name="Hulme W."/>
            <person name="Husby E."/>
            <person name="Iliev I."/>
            <person name="Jaffe D."/>
            <person name="Jones C."/>
            <person name="Kamal M."/>
            <person name="Kamat A."/>
            <person name="Kamvysselis M."/>
            <person name="Karlsson E."/>
            <person name="Kells C."/>
            <person name="Kieu A."/>
            <person name="Kisner P."/>
            <person name="Kodira C."/>
            <person name="Kulbokas E."/>
            <person name="Labutti K."/>
            <person name="Lama D."/>
            <person name="Landers T."/>
            <person name="Leger J."/>
            <person name="Levine S."/>
            <person name="Lewis D."/>
            <person name="Lewis T."/>
            <person name="Lindblad-toh K."/>
            <person name="Liu X."/>
            <person name="Lokyitsang T."/>
            <person name="Lokyitsang Y."/>
            <person name="Lucien O."/>
            <person name="Lui A."/>
            <person name="Ma L.J."/>
            <person name="Mabbitt R."/>
            <person name="Macdonald J."/>
            <person name="Maclean C."/>
            <person name="Major J."/>
            <person name="Manning J."/>
            <person name="Marabella R."/>
            <person name="Maru K."/>
            <person name="Matthews C."/>
            <person name="Mauceli E."/>
            <person name="Mccarthy M."/>
            <person name="Mcdonough S."/>
            <person name="Mcghee T."/>
            <person name="Meldrim J."/>
            <person name="Meneus L."/>
            <person name="Mesirov J."/>
            <person name="Mihalev A."/>
            <person name="Mihova T."/>
            <person name="Mikkelsen T."/>
            <person name="Mlenga V."/>
            <person name="Moru K."/>
            <person name="Mozes J."/>
            <person name="Mulrain L."/>
            <person name="Munson G."/>
            <person name="Naylor J."/>
            <person name="Newes C."/>
            <person name="Nguyen C."/>
            <person name="Nguyen N."/>
            <person name="Nguyen T."/>
            <person name="Nicol R."/>
            <person name="Nielsen C."/>
            <person name="Nizzari M."/>
            <person name="Norbu C."/>
            <person name="Norbu N."/>
            <person name="O'donnell P."/>
            <person name="Okoawo O."/>
            <person name="O'leary S."/>
            <person name="Omotosho B."/>
            <person name="O'neill K."/>
            <person name="Osman S."/>
            <person name="Parker S."/>
            <person name="Perrin D."/>
            <person name="Phunkhang P."/>
            <person name="Piqani B."/>
            <person name="Purcell S."/>
            <person name="Rachupka T."/>
            <person name="Ramasamy U."/>
            <person name="Rameau R."/>
            <person name="Ray V."/>
            <person name="Raymond C."/>
            <person name="Retta R."/>
            <person name="Richardson S."/>
            <person name="Rise C."/>
            <person name="Rodriguez J."/>
            <person name="Rogers J."/>
            <person name="Rogov P."/>
            <person name="Rutman M."/>
            <person name="Schupbach R."/>
            <person name="Seaman C."/>
            <person name="Settipalli S."/>
            <person name="Sharpe T."/>
            <person name="Sheridan J."/>
            <person name="Sherpa N."/>
            <person name="Shi J."/>
            <person name="Smirnov S."/>
            <person name="Smith C."/>
            <person name="Sougnez C."/>
            <person name="Spencer B."/>
            <person name="Stalker J."/>
            <person name="Stange-thomann N."/>
            <person name="Stavropoulos S."/>
            <person name="Stetson K."/>
            <person name="Stone C."/>
            <person name="Stone S."/>
            <person name="Stubbs M."/>
            <person name="Talamas J."/>
            <person name="Tchuinga P."/>
            <person name="Tenzing P."/>
            <person name="Tesfaye S."/>
            <person name="Theodore J."/>
            <person name="Thoulutsang Y."/>
            <person name="Topham K."/>
            <person name="Towey S."/>
            <person name="Tsamla T."/>
            <person name="Tsomo N."/>
            <person name="Vallee D."/>
            <person name="Vassiliev H."/>
            <person name="Venkataraman V."/>
            <person name="Vinson J."/>
            <person name="Vo A."/>
            <person name="Wade C."/>
            <person name="Wang S."/>
            <person name="Wangchuk T."/>
            <person name="Wangdi T."/>
            <person name="Whittaker C."/>
            <person name="Wilkinson J."/>
            <person name="Wu Y."/>
            <person name="Wyman D."/>
            <person name="Yadav S."/>
            <person name="Yang S."/>
            <person name="Yang X."/>
            <person name="Yeager S."/>
            <person name="Yee E."/>
            <person name="Young G."/>
            <person name="Zainoun J."/>
            <person name="Zembeck L."/>
            <person name="Zimmer A."/>
            <person name="Zody M."/>
            <person name="Lander E."/>
        </authorList>
    </citation>
    <scope>NUCLEOTIDE SEQUENCE [LARGE SCALE GENOMIC DNA]</scope>
</reference>
<reference evidence="3" key="2">
    <citation type="submission" date="2025-08" db="UniProtKB">
        <authorList>
            <consortium name="Ensembl"/>
        </authorList>
    </citation>
    <scope>IDENTIFICATION</scope>
</reference>
<evidence type="ECO:0000313" key="3">
    <source>
        <dbReference type="Ensembl" id="ENSCSAVP00000003944.1"/>
    </source>
</evidence>
<evidence type="ECO:0000313" key="4">
    <source>
        <dbReference type="Proteomes" id="UP000007875"/>
    </source>
</evidence>
<proteinExistence type="predicted"/>
<name>H2YF46_CIOSA</name>
<feature type="region of interest" description="Disordered" evidence="2">
    <location>
        <begin position="1"/>
        <end position="33"/>
    </location>
</feature>
<evidence type="ECO:0000256" key="2">
    <source>
        <dbReference type="SAM" id="MobiDB-lite"/>
    </source>
</evidence>
<dbReference type="AlphaFoldDB" id="H2YF46"/>